<evidence type="ECO:0000313" key="3">
    <source>
        <dbReference type="Proteomes" id="UP000734854"/>
    </source>
</evidence>
<dbReference type="Proteomes" id="UP000734854">
    <property type="component" value="Unassembled WGS sequence"/>
</dbReference>
<evidence type="ECO:0000256" key="1">
    <source>
        <dbReference type="SAM" id="MobiDB-lite"/>
    </source>
</evidence>
<proteinExistence type="predicted"/>
<evidence type="ECO:0008006" key="4">
    <source>
        <dbReference type="Google" id="ProtNLM"/>
    </source>
</evidence>
<dbReference type="AlphaFoldDB" id="A0A8J5KAW9"/>
<comment type="caution">
    <text evidence="2">The sequence shown here is derived from an EMBL/GenBank/DDBJ whole genome shotgun (WGS) entry which is preliminary data.</text>
</comment>
<gene>
    <name evidence="2" type="ORF">ZIOFF_062708</name>
</gene>
<protein>
    <recommendedName>
        <fullName evidence="4">DDE Tnp4 domain-containing protein</fullName>
    </recommendedName>
</protein>
<keyword evidence="3" id="KW-1185">Reference proteome</keyword>
<sequence>MVPALTSSLEVDGDEEEPISGSRARRCFPDLGRGQPSVAGLSRGVGEIALLRGGDGRTTDRSAAVDQVECEAPANLGHSDEIRGKEKDALKNCIGAIDGTHIRVKVSKEDVSRAFGVLKNMFPILAEMSRYDVETVSEIVLACCILHNFLVDFDPDEEIIAQVDRDLMNNKPDHGLANRAIARGEDGRRGGI</sequence>
<feature type="region of interest" description="Disordered" evidence="1">
    <location>
        <begin position="1"/>
        <end position="24"/>
    </location>
</feature>
<evidence type="ECO:0000313" key="2">
    <source>
        <dbReference type="EMBL" id="KAG6479246.1"/>
    </source>
</evidence>
<accession>A0A8J5KAW9</accession>
<dbReference type="InterPro" id="IPR006912">
    <property type="entry name" value="Harbinger_derived_prot"/>
</dbReference>
<reference evidence="2 3" key="1">
    <citation type="submission" date="2020-08" db="EMBL/GenBank/DDBJ databases">
        <title>Plant Genome Project.</title>
        <authorList>
            <person name="Zhang R.-G."/>
        </authorList>
    </citation>
    <scope>NUCLEOTIDE SEQUENCE [LARGE SCALE GENOMIC DNA]</scope>
    <source>
        <tissue evidence="2">Rhizome</tissue>
    </source>
</reference>
<dbReference type="Pfam" id="PF04827">
    <property type="entry name" value="Plant_tran"/>
    <property type="match status" value="1"/>
</dbReference>
<organism evidence="2 3">
    <name type="scientific">Zingiber officinale</name>
    <name type="common">Ginger</name>
    <name type="synonym">Amomum zingiber</name>
    <dbReference type="NCBI Taxonomy" id="94328"/>
    <lineage>
        <taxon>Eukaryota</taxon>
        <taxon>Viridiplantae</taxon>
        <taxon>Streptophyta</taxon>
        <taxon>Embryophyta</taxon>
        <taxon>Tracheophyta</taxon>
        <taxon>Spermatophyta</taxon>
        <taxon>Magnoliopsida</taxon>
        <taxon>Liliopsida</taxon>
        <taxon>Zingiberales</taxon>
        <taxon>Zingiberaceae</taxon>
        <taxon>Zingiber</taxon>
    </lineage>
</organism>
<dbReference type="EMBL" id="JACMSC010000017">
    <property type="protein sequence ID" value="KAG6479246.1"/>
    <property type="molecule type" value="Genomic_DNA"/>
</dbReference>
<name>A0A8J5KAW9_ZINOF</name>